<name>A0A0S4TTV7_RALSL</name>
<feature type="signal peptide" evidence="1">
    <location>
        <begin position="1"/>
        <end position="24"/>
    </location>
</feature>
<keyword evidence="1" id="KW-0732">Signal</keyword>
<dbReference type="AlphaFoldDB" id="A0A0S4TTV7"/>
<protein>
    <submittedName>
        <fullName evidence="2">Uncharacterized protein</fullName>
    </submittedName>
</protein>
<proteinExistence type="predicted"/>
<gene>
    <name evidence="2" type="ORF">RUN39_v1_590069</name>
</gene>
<evidence type="ECO:0000256" key="1">
    <source>
        <dbReference type="SAM" id="SignalP"/>
    </source>
</evidence>
<feature type="chain" id="PRO_5006628267" evidence="1">
    <location>
        <begin position="25"/>
        <end position="61"/>
    </location>
</feature>
<reference evidence="2" key="1">
    <citation type="submission" date="2015-10" db="EMBL/GenBank/DDBJ databases">
        <authorList>
            <person name="Gilbert D.G."/>
        </authorList>
    </citation>
    <scope>NUCLEOTIDE SEQUENCE</scope>
    <source>
        <strain evidence="2">Phyl III-seqv23</strain>
    </source>
</reference>
<evidence type="ECO:0000313" key="2">
    <source>
        <dbReference type="EMBL" id="CUV13511.1"/>
    </source>
</evidence>
<sequence length="61" mass="6678">MPPSALARMRVPALARMLAAAALAQFVAMRAARYGLDPAMQARNVRTAADADWRGDFHWHG</sequence>
<dbReference type="EMBL" id="LN899819">
    <property type="protein sequence ID" value="CUV13511.1"/>
    <property type="molecule type" value="Genomic_DNA"/>
</dbReference>
<organism evidence="2">
    <name type="scientific">Ralstonia solanacearum</name>
    <name type="common">Pseudomonas solanacearum</name>
    <dbReference type="NCBI Taxonomy" id="305"/>
    <lineage>
        <taxon>Bacteria</taxon>
        <taxon>Pseudomonadati</taxon>
        <taxon>Pseudomonadota</taxon>
        <taxon>Betaproteobacteria</taxon>
        <taxon>Burkholderiales</taxon>
        <taxon>Burkholderiaceae</taxon>
        <taxon>Ralstonia</taxon>
        <taxon>Ralstonia solanacearum species complex</taxon>
    </lineage>
</organism>
<accession>A0A0S4TTV7</accession>